<comment type="caution">
    <text evidence="1">The sequence shown here is derived from an EMBL/GenBank/DDBJ whole genome shotgun (WGS) entry which is preliminary data.</text>
</comment>
<gene>
    <name evidence="1" type="ORF">SPELUC_LOCUS14276</name>
</gene>
<proteinExistence type="predicted"/>
<reference evidence="1" key="1">
    <citation type="submission" date="2021-06" db="EMBL/GenBank/DDBJ databases">
        <authorList>
            <person name="Kallberg Y."/>
            <person name="Tangrot J."/>
            <person name="Rosling A."/>
        </authorList>
    </citation>
    <scope>NUCLEOTIDE SEQUENCE</scope>
    <source>
        <strain evidence="1">28 12/20/2015</strain>
    </source>
</reference>
<evidence type="ECO:0000313" key="1">
    <source>
        <dbReference type="EMBL" id="CAG8748049.1"/>
    </source>
</evidence>
<dbReference type="Proteomes" id="UP000789366">
    <property type="component" value="Unassembled WGS sequence"/>
</dbReference>
<keyword evidence="2" id="KW-1185">Reference proteome</keyword>
<accession>A0ACA9QH39</accession>
<protein>
    <submittedName>
        <fullName evidence="1">3085_t:CDS:1</fullName>
    </submittedName>
</protein>
<name>A0ACA9QH39_9GLOM</name>
<sequence length="178" mass="20714">MEQTKSEPMVRKKIKKVRNKKQLTILPTNQLLQQVWDYIISRPPKKGEFKKSEHESLFLLGWKVGLRISEAIGFDLSLEHQQAEYKNLYLLRGKRQKESTTNRISFFDFLEKVKEEMNLPVNVELTPHTLRRCFATYQAISGMPLPVLQKVLGHSKISTTALYIKDSDLGNLVKFRPV</sequence>
<organism evidence="1 2">
    <name type="scientific">Cetraspora pellucida</name>
    <dbReference type="NCBI Taxonomy" id="1433469"/>
    <lineage>
        <taxon>Eukaryota</taxon>
        <taxon>Fungi</taxon>
        <taxon>Fungi incertae sedis</taxon>
        <taxon>Mucoromycota</taxon>
        <taxon>Glomeromycotina</taxon>
        <taxon>Glomeromycetes</taxon>
        <taxon>Diversisporales</taxon>
        <taxon>Gigasporaceae</taxon>
        <taxon>Cetraspora</taxon>
    </lineage>
</organism>
<dbReference type="EMBL" id="CAJVPW010041344">
    <property type="protein sequence ID" value="CAG8748049.1"/>
    <property type="molecule type" value="Genomic_DNA"/>
</dbReference>
<evidence type="ECO:0000313" key="2">
    <source>
        <dbReference type="Proteomes" id="UP000789366"/>
    </source>
</evidence>